<evidence type="ECO:0000259" key="1">
    <source>
        <dbReference type="Pfam" id="PF00561"/>
    </source>
</evidence>
<gene>
    <name evidence="2" type="ORF">DT603_01210</name>
</gene>
<evidence type="ECO:0000313" key="3">
    <source>
        <dbReference type="Proteomes" id="UP001429354"/>
    </source>
</evidence>
<dbReference type="RefSeq" id="WP_162348022.1">
    <property type="nucleotide sequence ID" value="NZ_QOVG01000001.1"/>
</dbReference>
<evidence type="ECO:0000313" key="2">
    <source>
        <dbReference type="EMBL" id="NDK37464.1"/>
    </source>
</evidence>
<dbReference type="PANTHER" id="PTHR12277">
    <property type="entry name" value="ALPHA/BETA HYDROLASE DOMAIN-CONTAINING PROTEIN"/>
    <property type="match status" value="1"/>
</dbReference>
<dbReference type="SUPFAM" id="SSF53474">
    <property type="entry name" value="alpha/beta-Hydrolases"/>
    <property type="match status" value="1"/>
</dbReference>
<organism evidence="2 3">
    <name type="scientific">Pseudoxanthomonas gei</name>
    <dbReference type="NCBI Taxonomy" id="1383030"/>
    <lineage>
        <taxon>Bacteria</taxon>
        <taxon>Pseudomonadati</taxon>
        <taxon>Pseudomonadota</taxon>
        <taxon>Gammaproteobacteria</taxon>
        <taxon>Lysobacterales</taxon>
        <taxon>Lysobacteraceae</taxon>
        <taxon>Pseudoxanthomonas</taxon>
    </lineage>
</organism>
<dbReference type="InterPro" id="IPR000073">
    <property type="entry name" value="AB_hydrolase_1"/>
</dbReference>
<proteinExistence type="predicted"/>
<dbReference type="EMBL" id="QOVG01000001">
    <property type="protein sequence ID" value="NDK37464.1"/>
    <property type="molecule type" value="Genomic_DNA"/>
</dbReference>
<protein>
    <submittedName>
        <fullName evidence="2">Alpha/beta fold hydrolase</fullName>
    </submittedName>
</protein>
<dbReference type="InterPro" id="IPR029058">
    <property type="entry name" value="AB_hydrolase_fold"/>
</dbReference>
<feature type="domain" description="AB hydrolase-1" evidence="1">
    <location>
        <begin position="90"/>
        <end position="166"/>
    </location>
</feature>
<keyword evidence="3" id="KW-1185">Reference proteome</keyword>
<dbReference type="Gene3D" id="3.40.50.1820">
    <property type="entry name" value="alpha/beta hydrolase"/>
    <property type="match status" value="1"/>
</dbReference>
<sequence length="257" mass="28436">MLHKLLATTLALTLLGYAAICALLYFRQRDLIYYPGATTVPIQATDFSLVRGGVKLRGWKLNPGKAGALIYFGGNAERVESSRQDFTRLFPDRTVYLLSYRGYGASEGQPTEAALFGDALALYDAIRGQHPQGNIAVIGRSLGSGVASYVASERAVEKLVLVTPFDSLANVAQAHYRWLPVRWLLSDTYPSHRYLQRYRGPLLIVRAGRDQVIPPGNTDRLLASLAIPAEVVDFPAADHNDISSDPHYDETLREFLR</sequence>
<reference evidence="2 3" key="1">
    <citation type="submission" date="2018-07" db="EMBL/GenBank/DDBJ databases">
        <title>Whole genome Sequencing of Pseudoxanthomonas gei KCTC 32298 (T).</title>
        <authorList>
            <person name="Kumar S."/>
            <person name="Bansal K."/>
            <person name="Kaur A."/>
            <person name="Patil P."/>
            <person name="Sharma S."/>
            <person name="Patil P.B."/>
        </authorList>
    </citation>
    <scope>NUCLEOTIDE SEQUENCE [LARGE SCALE GENOMIC DNA]</scope>
    <source>
        <strain evidence="2 3">KCTC 32298</strain>
    </source>
</reference>
<dbReference type="Pfam" id="PF00561">
    <property type="entry name" value="Abhydrolase_1"/>
    <property type="match status" value="1"/>
</dbReference>
<dbReference type="GO" id="GO:0016787">
    <property type="term" value="F:hydrolase activity"/>
    <property type="evidence" value="ECO:0007669"/>
    <property type="project" value="UniProtKB-KW"/>
</dbReference>
<dbReference type="PANTHER" id="PTHR12277:SF81">
    <property type="entry name" value="PROTEIN ABHD13"/>
    <property type="match status" value="1"/>
</dbReference>
<accession>A0ABX0ADY9</accession>
<keyword evidence="2" id="KW-0378">Hydrolase</keyword>
<dbReference type="Proteomes" id="UP001429354">
    <property type="component" value="Unassembled WGS sequence"/>
</dbReference>
<name>A0ABX0ADY9_9GAMM</name>
<comment type="caution">
    <text evidence="2">The sequence shown here is derived from an EMBL/GenBank/DDBJ whole genome shotgun (WGS) entry which is preliminary data.</text>
</comment>